<keyword evidence="1" id="KW-1185">Reference proteome</keyword>
<name>A0A8B8RCI4_CAMFR</name>
<dbReference type="Proteomes" id="UP000694856">
    <property type="component" value="Chromosome 18"/>
</dbReference>
<accession>A0A8B8RCI4</accession>
<organism evidence="1 2">
    <name type="scientific">Camelus ferus</name>
    <name type="common">Wild bactrian camel</name>
    <name type="synonym">Camelus bactrianus ferus</name>
    <dbReference type="NCBI Taxonomy" id="419612"/>
    <lineage>
        <taxon>Eukaryota</taxon>
        <taxon>Metazoa</taxon>
        <taxon>Chordata</taxon>
        <taxon>Craniata</taxon>
        <taxon>Vertebrata</taxon>
        <taxon>Euteleostomi</taxon>
        <taxon>Mammalia</taxon>
        <taxon>Eutheria</taxon>
        <taxon>Laurasiatheria</taxon>
        <taxon>Artiodactyla</taxon>
        <taxon>Tylopoda</taxon>
        <taxon>Camelidae</taxon>
        <taxon>Camelus</taxon>
    </lineage>
</organism>
<protein>
    <submittedName>
        <fullName evidence="2">Uncharacterized protein LOC116657485 isoform X7</fullName>
    </submittedName>
</protein>
<dbReference type="RefSeq" id="XP_032315693.1">
    <property type="nucleotide sequence ID" value="XM_032459802.1"/>
</dbReference>
<reference evidence="2" key="1">
    <citation type="submission" date="2025-08" db="UniProtKB">
        <authorList>
            <consortium name="RefSeq"/>
        </authorList>
    </citation>
    <scope>IDENTIFICATION</scope>
    <source>
        <tissue evidence="2">Ear skin</tissue>
    </source>
</reference>
<dbReference type="AlphaFoldDB" id="A0A8B8RCI4"/>
<dbReference type="GeneID" id="116657485"/>
<sequence length="145" mass="15333">MLGSAVKNKSPLPQGAVLFTDKAGCLLPWGEAAVHRERPWGSVCRLSSRQHAHPALKERPPAPLLLPCPEPWRTLPVCRGAAVPEPCRLGNPDAGPCSQFWRLEAHRQVPGGAVSGTPAARPVAVCLTDTASRASQITDSPAAKP</sequence>
<evidence type="ECO:0000313" key="1">
    <source>
        <dbReference type="Proteomes" id="UP000694856"/>
    </source>
</evidence>
<proteinExistence type="predicted"/>
<gene>
    <name evidence="2" type="primary">LOC116657485</name>
</gene>
<evidence type="ECO:0000313" key="2">
    <source>
        <dbReference type="RefSeq" id="XP_032315693.1"/>
    </source>
</evidence>